<feature type="transmembrane region" description="Helical" evidence="6">
    <location>
        <begin position="224"/>
        <end position="248"/>
    </location>
</feature>
<dbReference type="SMART" id="SM00184">
    <property type="entry name" value="RING"/>
    <property type="match status" value="1"/>
</dbReference>
<feature type="domain" description="RING-type" evidence="7">
    <location>
        <begin position="362"/>
        <end position="405"/>
    </location>
</feature>
<dbReference type="Gene3D" id="3.30.40.10">
    <property type="entry name" value="Zinc/RING finger domain, C3HC4 (zinc finger)"/>
    <property type="match status" value="1"/>
</dbReference>
<evidence type="ECO:0000256" key="1">
    <source>
        <dbReference type="ARBA" id="ARBA00022723"/>
    </source>
</evidence>
<dbReference type="InterPro" id="IPR013083">
    <property type="entry name" value="Znf_RING/FYVE/PHD"/>
</dbReference>
<dbReference type="EMBL" id="JAZGSY010000001">
    <property type="protein sequence ID" value="KAL1844323.1"/>
    <property type="molecule type" value="Genomic_DNA"/>
</dbReference>
<evidence type="ECO:0000256" key="5">
    <source>
        <dbReference type="SAM" id="MobiDB-lite"/>
    </source>
</evidence>
<organism evidence="8 9">
    <name type="scientific">Humicola insolens</name>
    <name type="common">Soft-rot fungus</name>
    <dbReference type="NCBI Taxonomy" id="85995"/>
    <lineage>
        <taxon>Eukaryota</taxon>
        <taxon>Fungi</taxon>
        <taxon>Dikarya</taxon>
        <taxon>Ascomycota</taxon>
        <taxon>Pezizomycotina</taxon>
        <taxon>Sordariomycetes</taxon>
        <taxon>Sordariomycetidae</taxon>
        <taxon>Sordariales</taxon>
        <taxon>Chaetomiaceae</taxon>
        <taxon>Mycothermus</taxon>
    </lineage>
</organism>
<dbReference type="InterPro" id="IPR053238">
    <property type="entry name" value="RING-H2_zinc_finger"/>
</dbReference>
<dbReference type="PANTHER" id="PTHR14155">
    <property type="entry name" value="RING FINGER DOMAIN-CONTAINING"/>
    <property type="match status" value="1"/>
</dbReference>
<comment type="caution">
    <text evidence="8">The sequence shown here is derived from an EMBL/GenBank/DDBJ whole genome shotgun (WGS) entry which is preliminary data.</text>
</comment>
<keyword evidence="1" id="KW-0479">Metal-binding</keyword>
<keyword evidence="3" id="KW-0862">Zinc</keyword>
<keyword evidence="9" id="KW-1185">Reference proteome</keyword>
<keyword evidence="6" id="KW-1133">Transmembrane helix</keyword>
<keyword evidence="6" id="KW-0472">Membrane</keyword>
<evidence type="ECO:0000256" key="3">
    <source>
        <dbReference type="ARBA" id="ARBA00022833"/>
    </source>
</evidence>
<evidence type="ECO:0000256" key="4">
    <source>
        <dbReference type="PROSITE-ProRule" id="PRU00175"/>
    </source>
</evidence>
<dbReference type="PANTHER" id="PTHR14155:SF627">
    <property type="entry name" value="OS06G0192800 PROTEIN"/>
    <property type="match status" value="1"/>
</dbReference>
<keyword evidence="2 4" id="KW-0863">Zinc-finger</keyword>
<evidence type="ECO:0000313" key="8">
    <source>
        <dbReference type="EMBL" id="KAL1844323.1"/>
    </source>
</evidence>
<dbReference type="Proteomes" id="UP001583172">
    <property type="component" value="Unassembled WGS sequence"/>
</dbReference>
<evidence type="ECO:0000259" key="7">
    <source>
        <dbReference type="PROSITE" id="PS50089"/>
    </source>
</evidence>
<dbReference type="PROSITE" id="PS50089">
    <property type="entry name" value="ZF_RING_2"/>
    <property type="match status" value="1"/>
</dbReference>
<sequence>MSMYLDEIRNVINPSWKGVGTVSSTVIRNVTALSSDVAYSARFSSNTTVLSSSYAAQGIIGGLLYVPDLPDGHSCIIETASHIPETATRQSNLPPTNFHLIALAPWVNGRCSNAYLEAARTAPVRAFVFYQPGTWTTAPPPAYSDQWHIHGGNAWMAHTAFPVFAVSGAVGEVMMQHSSLYSGNLTEVPYGEDILEQMTGDPEDYVRIWTELTIGTTPTGLATWAYVLIILGVLLAVVASTSLLMHLVQAWRRADLRRRVITGDVNLEAMGIRHLTVPMVHIRSFPLFTYCYEPDTYNSPLSPRSPRSHRSRTIRHSISRAPNGASATNASHDALPTCTSFSSEPHPAPGSSNGTTNFQPTCEICLEPFVNRQTIIRELSCGHIFHPECIDPFLNEASSLCPVCKASMLPPGYCPRITNDMVRRERAVRRLRGRVDDEAVDMDDNERESSRNDNAGENPENGGDDRETPTRWITRARSGLFGGLGKPAGQQTQALASDPQGGGRRGALSRERMFELAGLEAAQPDRDSMSRWQRIRTRVFPGF</sequence>
<proteinExistence type="predicted"/>
<evidence type="ECO:0000256" key="6">
    <source>
        <dbReference type="SAM" id="Phobius"/>
    </source>
</evidence>
<gene>
    <name evidence="8" type="ORF">VTJ49DRAFT_2</name>
</gene>
<evidence type="ECO:0000256" key="2">
    <source>
        <dbReference type="ARBA" id="ARBA00022771"/>
    </source>
</evidence>
<dbReference type="CDD" id="cd16454">
    <property type="entry name" value="RING-H2_PA-TM-RING"/>
    <property type="match status" value="1"/>
</dbReference>
<accession>A0ABR3VRM8</accession>
<reference evidence="8 9" key="1">
    <citation type="journal article" date="2024" name="Commun. Biol.">
        <title>Comparative genomic analysis of thermophilic fungi reveals convergent evolutionary adaptations and gene losses.</title>
        <authorList>
            <person name="Steindorff A.S."/>
            <person name="Aguilar-Pontes M.V."/>
            <person name="Robinson A.J."/>
            <person name="Andreopoulos B."/>
            <person name="LaButti K."/>
            <person name="Kuo A."/>
            <person name="Mondo S."/>
            <person name="Riley R."/>
            <person name="Otillar R."/>
            <person name="Haridas S."/>
            <person name="Lipzen A."/>
            <person name="Grimwood J."/>
            <person name="Schmutz J."/>
            <person name="Clum A."/>
            <person name="Reid I.D."/>
            <person name="Moisan M.C."/>
            <person name="Butler G."/>
            <person name="Nguyen T.T.M."/>
            <person name="Dewar K."/>
            <person name="Conant G."/>
            <person name="Drula E."/>
            <person name="Henrissat B."/>
            <person name="Hansel C."/>
            <person name="Singer S."/>
            <person name="Hutchinson M.I."/>
            <person name="de Vries R.P."/>
            <person name="Natvig D.O."/>
            <person name="Powell A.J."/>
            <person name="Tsang A."/>
            <person name="Grigoriev I.V."/>
        </authorList>
    </citation>
    <scope>NUCLEOTIDE SEQUENCE [LARGE SCALE GENOMIC DNA]</scope>
    <source>
        <strain evidence="8 9">CBS 620.91</strain>
    </source>
</reference>
<dbReference type="Pfam" id="PF13639">
    <property type="entry name" value="zf-RING_2"/>
    <property type="match status" value="1"/>
</dbReference>
<dbReference type="InterPro" id="IPR001841">
    <property type="entry name" value="Znf_RING"/>
</dbReference>
<evidence type="ECO:0000313" key="9">
    <source>
        <dbReference type="Proteomes" id="UP001583172"/>
    </source>
</evidence>
<dbReference type="SUPFAM" id="SSF57850">
    <property type="entry name" value="RING/U-box"/>
    <property type="match status" value="1"/>
</dbReference>
<keyword evidence="6" id="KW-0812">Transmembrane</keyword>
<feature type="region of interest" description="Disordered" evidence="5">
    <location>
        <begin position="434"/>
        <end position="507"/>
    </location>
</feature>
<name>A0ABR3VRM8_HUMIN</name>
<protein>
    <recommendedName>
        <fullName evidence="7">RING-type domain-containing protein</fullName>
    </recommendedName>
</protein>